<reference evidence="1 2" key="1">
    <citation type="submission" date="2015-11" db="EMBL/GenBank/DDBJ databases">
        <authorList>
            <person name="Varghese N."/>
        </authorList>
    </citation>
    <scope>NUCLEOTIDE SEQUENCE [LARGE SCALE GENOMIC DNA]</scope>
    <source>
        <strain evidence="1 2">JGI-24</strain>
    </source>
</reference>
<name>A0A656D8X4_KRYT1</name>
<dbReference type="AlphaFoldDB" id="A0A656D8X4"/>
<protein>
    <submittedName>
        <fullName evidence="1">Uncharacterized protein</fullName>
    </submittedName>
</protein>
<dbReference type="RefSeq" id="WP_072150652.1">
    <property type="nucleotide sequence ID" value="NZ_CZVU01000067.1"/>
</dbReference>
<accession>A0A656D8X4</accession>
<proteinExistence type="predicted"/>
<dbReference type="InterPro" id="IPR008928">
    <property type="entry name" value="6-hairpin_glycosidase_sf"/>
</dbReference>
<sequence>MTGLAEFSFDNQMKEMIKISTYLKKDEEIQIEGNSDNFKCEVSCRKGAVDGVEFSELRYKVENISSGILRGRFKITFKVLNCFNPRWLIPGIFYKDNNAKLTCWKKFPKFNIEPELGNFISNQWSFSARRAAMPVIFCWADEFMCAIFTPIYFSHGNPGFFFHFNGSETEIALLFPYTEEPLSYVYFRNFKPDFKSLNLNKGELIKFSFKIFLGKPDLHNYDKILRWFYHEMKEFNLPSPWFTLEKGAELSAYGLYNWHFDEENNVIFETRGFDNVLSLNVGGKDTRKHMHISWVSGITYAFALMKYGYIIGDSNYIKAGKSVINKIVNEGNSPAGILWSQWTAENGWTDGWNPEPELTQARTLSEAILFLCRAYQLEKNKGFEHEKWKECILKNLKFAIGIQNEKGNFGSYYNSNTGEVKNL</sequence>
<dbReference type="OrthoDB" id="9762016at2"/>
<organism evidence="1 2">
    <name type="scientific">Kryptobacter tengchongensis</name>
    <dbReference type="NCBI Taxonomy" id="1643429"/>
    <lineage>
        <taxon>Bacteria</taxon>
        <taxon>Pseudomonadati</taxon>
        <taxon>Candidatus Kryptoniota</taxon>
        <taxon>Candidatus Kryptobacter</taxon>
    </lineage>
</organism>
<keyword evidence="2" id="KW-1185">Reference proteome</keyword>
<dbReference type="GO" id="GO:0005975">
    <property type="term" value="P:carbohydrate metabolic process"/>
    <property type="evidence" value="ECO:0007669"/>
    <property type="project" value="InterPro"/>
</dbReference>
<gene>
    <name evidence="1" type="ORF">JGI24_01307</name>
</gene>
<evidence type="ECO:0000313" key="2">
    <source>
        <dbReference type="Proteomes" id="UP000243065"/>
    </source>
</evidence>
<dbReference type="SUPFAM" id="SSF48208">
    <property type="entry name" value="Six-hairpin glycosidases"/>
    <property type="match status" value="1"/>
</dbReference>
<evidence type="ECO:0000313" key="1">
    <source>
        <dbReference type="EMBL" id="CUT03470.1"/>
    </source>
</evidence>
<dbReference type="EMBL" id="CZVU01000067">
    <property type="protein sequence ID" value="CUT03470.1"/>
    <property type="molecule type" value="Genomic_DNA"/>
</dbReference>
<dbReference type="Proteomes" id="UP000243065">
    <property type="component" value="Unassembled WGS sequence"/>
</dbReference>